<dbReference type="OrthoDB" id="9782655at2"/>
<accession>A0A1Y6CKL7</accession>
<dbReference type="Pfam" id="PF00072">
    <property type="entry name" value="Response_reg"/>
    <property type="match status" value="1"/>
</dbReference>
<evidence type="ECO:0000259" key="4">
    <source>
        <dbReference type="PROSITE" id="PS50110"/>
    </source>
</evidence>
<feature type="transmembrane region" description="Helical" evidence="3">
    <location>
        <begin position="189"/>
        <end position="206"/>
    </location>
</feature>
<feature type="domain" description="Response regulatory" evidence="4">
    <location>
        <begin position="472"/>
        <end position="584"/>
    </location>
</feature>
<dbReference type="AlphaFoldDB" id="A0A1Y6CKL7"/>
<dbReference type="Proteomes" id="UP000192907">
    <property type="component" value="Unassembled WGS sequence"/>
</dbReference>
<reference evidence="6" key="1">
    <citation type="submission" date="2017-04" db="EMBL/GenBank/DDBJ databases">
        <authorList>
            <person name="Varghese N."/>
            <person name="Submissions S."/>
        </authorList>
    </citation>
    <scope>NUCLEOTIDE SEQUENCE [LARGE SCALE GENOMIC DNA]</scope>
    <source>
        <strain evidence="6">RKEM611</strain>
    </source>
</reference>
<protein>
    <submittedName>
        <fullName evidence="5">Response regulator receiver domain-containing protein</fullName>
    </submittedName>
</protein>
<feature type="transmembrane region" description="Helical" evidence="3">
    <location>
        <begin position="159"/>
        <end position="177"/>
    </location>
</feature>
<dbReference type="InterPro" id="IPR050595">
    <property type="entry name" value="Bact_response_regulator"/>
</dbReference>
<keyword evidence="3" id="KW-0812">Transmembrane</keyword>
<feature type="transmembrane region" description="Helical" evidence="3">
    <location>
        <begin position="94"/>
        <end position="120"/>
    </location>
</feature>
<dbReference type="SMART" id="SM00448">
    <property type="entry name" value="REC"/>
    <property type="match status" value="1"/>
</dbReference>
<keyword evidence="3" id="KW-1133">Transmembrane helix</keyword>
<keyword evidence="6" id="KW-1185">Reference proteome</keyword>
<dbReference type="PANTHER" id="PTHR44591">
    <property type="entry name" value="STRESS RESPONSE REGULATOR PROTEIN 1"/>
    <property type="match status" value="1"/>
</dbReference>
<organism evidence="5 6">
    <name type="scientific">Pseudobacteriovorax antillogorgiicola</name>
    <dbReference type="NCBI Taxonomy" id="1513793"/>
    <lineage>
        <taxon>Bacteria</taxon>
        <taxon>Pseudomonadati</taxon>
        <taxon>Bdellovibrionota</taxon>
        <taxon>Oligoflexia</taxon>
        <taxon>Oligoflexales</taxon>
        <taxon>Pseudobacteriovoracaceae</taxon>
        <taxon>Pseudobacteriovorax</taxon>
    </lineage>
</organism>
<dbReference type="EMBL" id="FWZT01000026">
    <property type="protein sequence ID" value="SMF71383.1"/>
    <property type="molecule type" value="Genomic_DNA"/>
</dbReference>
<feature type="transmembrane region" description="Helical" evidence="3">
    <location>
        <begin position="12"/>
        <end position="32"/>
    </location>
</feature>
<feature type="transmembrane region" description="Helical" evidence="3">
    <location>
        <begin position="38"/>
        <end position="58"/>
    </location>
</feature>
<feature type="transmembrane region" description="Helical" evidence="3">
    <location>
        <begin position="70"/>
        <end position="88"/>
    </location>
</feature>
<dbReference type="RefSeq" id="WP_132324197.1">
    <property type="nucleotide sequence ID" value="NZ_FWZT01000026.1"/>
</dbReference>
<dbReference type="InterPro" id="IPR001789">
    <property type="entry name" value="Sig_transdc_resp-reg_receiver"/>
</dbReference>
<dbReference type="STRING" id="1513793.SAMN06296036_12680"/>
<keyword evidence="1 2" id="KW-0597">Phosphoprotein</keyword>
<dbReference type="InterPro" id="IPR011006">
    <property type="entry name" value="CheY-like_superfamily"/>
</dbReference>
<dbReference type="GO" id="GO:0000160">
    <property type="term" value="P:phosphorelay signal transduction system"/>
    <property type="evidence" value="ECO:0007669"/>
    <property type="project" value="InterPro"/>
</dbReference>
<dbReference type="SUPFAM" id="SSF52172">
    <property type="entry name" value="CheY-like"/>
    <property type="match status" value="1"/>
</dbReference>
<keyword evidence="3" id="KW-0472">Membrane</keyword>
<evidence type="ECO:0000256" key="1">
    <source>
        <dbReference type="ARBA" id="ARBA00022553"/>
    </source>
</evidence>
<gene>
    <name evidence="5" type="ORF">SAMN06296036_12680</name>
</gene>
<dbReference type="PROSITE" id="PS50110">
    <property type="entry name" value="RESPONSE_REGULATORY"/>
    <property type="match status" value="1"/>
</dbReference>
<evidence type="ECO:0000313" key="5">
    <source>
        <dbReference type="EMBL" id="SMF71383.1"/>
    </source>
</evidence>
<dbReference type="Gene3D" id="3.40.50.2300">
    <property type="match status" value="1"/>
</dbReference>
<proteinExistence type="predicted"/>
<dbReference type="PANTHER" id="PTHR44591:SF3">
    <property type="entry name" value="RESPONSE REGULATORY DOMAIN-CONTAINING PROTEIN"/>
    <property type="match status" value="1"/>
</dbReference>
<name>A0A1Y6CKL7_9BACT</name>
<evidence type="ECO:0000256" key="2">
    <source>
        <dbReference type="PROSITE-ProRule" id="PRU00169"/>
    </source>
</evidence>
<sequence length="592" mass="66141">MKPTLPSKNLPVLKESAFVLACFLAAIFVGLYGSDRFFQESLVFLGACTAFTFTSLIHHKNDARGPVQKALGACTCLLLISVGLYFLVKDSLLAEIGHICLTLTSLSLVLSSCFMSSLFLKPLYHTIGFLGISGLALFSQTTLTLAIDNERVSIEMLQGLLIFSVVALGAAQILFAYRSIRQKSFADHEFFYLSVPLSALSVHTLVEPGDMLYFNLAMSAACLALYYRGHLIHIETTTKERVASIAFHQQMIEVLRQLSFEAREGINNIILQTDMIVDDPQGDPTPYCQGIRDASLNMLRAVDRYVTLQQIVEGVQLKKSDTTIQQLNDAVANSFRNPTGSRQLFFHSPDSIAIMQTNPTLLSQAILDIVNRDQYQKLDFSLHVYNTIRGQDRFTNIDIRGFTQDIDKLDKAHNRFKQFDYSEFRFVVNIAESLGGGFLVKDLNQESPFFTIYIPRKASTKPETFQDDLVDSVLVVDDDPEVMNLIADFIESYGIKSIRANEGGQALELYQKNKPQCVITDVKMPRMTGIELAEKIKPDSCTVIGISGAPENESNSSKRKTAFDTFHQKPPDLNLIVKEVQEAIDRSKKLKS</sequence>
<feature type="transmembrane region" description="Helical" evidence="3">
    <location>
        <begin position="127"/>
        <end position="147"/>
    </location>
</feature>
<evidence type="ECO:0000313" key="6">
    <source>
        <dbReference type="Proteomes" id="UP000192907"/>
    </source>
</evidence>
<feature type="modified residue" description="4-aspartylphosphate" evidence="2">
    <location>
        <position position="521"/>
    </location>
</feature>
<evidence type="ECO:0000256" key="3">
    <source>
        <dbReference type="SAM" id="Phobius"/>
    </source>
</evidence>